<dbReference type="Proteomes" id="UP000271889">
    <property type="component" value="Unassembled WGS sequence"/>
</dbReference>
<evidence type="ECO:0000259" key="3">
    <source>
        <dbReference type="Pfam" id="PF00850"/>
    </source>
</evidence>
<dbReference type="PANTHER" id="PTHR10625:SF47">
    <property type="entry name" value="HISTONE DEACETYLASE 6"/>
    <property type="match status" value="1"/>
</dbReference>
<proteinExistence type="predicted"/>
<dbReference type="AlphaFoldDB" id="A0A3P6S7G8"/>
<comment type="catalytic activity">
    <reaction evidence="1">
        <text>N(6)-acetyl-L-lysyl-[histone] + H2O = L-lysyl-[histone] + acetate</text>
        <dbReference type="Rhea" id="RHEA:58196"/>
        <dbReference type="Rhea" id="RHEA-COMP:9845"/>
        <dbReference type="Rhea" id="RHEA-COMP:11338"/>
        <dbReference type="ChEBI" id="CHEBI:15377"/>
        <dbReference type="ChEBI" id="CHEBI:29969"/>
        <dbReference type="ChEBI" id="CHEBI:30089"/>
        <dbReference type="ChEBI" id="CHEBI:61930"/>
        <dbReference type="EC" id="3.5.1.98"/>
    </reaction>
</comment>
<dbReference type="InterPro" id="IPR023696">
    <property type="entry name" value="Ureohydrolase_dom_sf"/>
</dbReference>
<feature type="compositionally biased region" description="Basic and acidic residues" evidence="2">
    <location>
        <begin position="8"/>
        <end position="20"/>
    </location>
</feature>
<name>A0A3P6S7G8_CYLGO</name>
<dbReference type="InterPro" id="IPR037138">
    <property type="entry name" value="His_deacetylse_dom_sf"/>
</dbReference>
<sequence>MLLVHNGDTSKHFSTVEDDHPEVPARTQRILAKLESSGLTSKCEVLLNERFASESELEAVHERPYIHKMRRTAEMTDDELRTTEDGLNSIYLTRDSFSIACGSAGAVLEVILLSMSSILLRLHRLRIIEFGQTYWSQTSLISKMASTSIINVGCSFARTFLAAL</sequence>
<dbReference type="Gene3D" id="3.40.800.20">
    <property type="entry name" value="Histone deacetylase domain"/>
    <property type="match status" value="1"/>
</dbReference>
<dbReference type="GO" id="GO:0000118">
    <property type="term" value="C:histone deacetylase complex"/>
    <property type="evidence" value="ECO:0007669"/>
    <property type="project" value="TreeGrafter"/>
</dbReference>
<dbReference type="PANTHER" id="PTHR10625">
    <property type="entry name" value="HISTONE DEACETYLASE HDAC1-RELATED"/>
    <property type="match status" value="1"/>
</dbReference>
<dbReference type="SUPFAM" id="SSF52768">
    <property type="entry name" value="Arginase/deacetylase"/>
    <property type="match status" value="1"/>
</dbReference>
<reference evidence="4 5" key="1">
    <citation type="submission" date="2018-11" db="EMBL/GenBank/DDBJ databases">
        <authorList>
            <consortium name="Pathogen Informatics"/>
        </authorList>
    </citation>
    <scope>NUCLEOTIDE SEQUENCE [LARGE SCALE GENOMIC DNA]</scope>
</reference>
<dbReference type="GO" id="GO:0040029">
    <property type="term" value="P:epigenetic regulation of gene expression"/>
    <property type="evidence" value="ECO:0007669"/>
    <property type="project" value="TreeGrafter"/>
</dbReference>
<feature type="region of interest" description="Disordered" evidence="2">
    <location>
        <begin position="1"/>
        <end position="20"/>
    </location>
</feature>
<dbReference type="EMBL" id="UYRV01003184">
    <property type="protein sequence ID" value="VDK49898.1"/>
    <property type="molecule type" value="Genomic_DNA"/>
</dbReference>
<organism evidence="4 5">
    <name type="scientific">Cylicostephanus goldi</name>
    <name type="common">Nematode worm</name>
    <dbReference type="NCBI Taxonomy" id="71465"/>
    <lineage>
        <taxon>Eukaryota</taxon>
        <taxon>Metazoa</taxon>
        <taxon>Ecdysozoa</taxon>
        <taxon>Nematoda</taxon>
        <taxon>Chromadorea</taxon>
        <taxon>Rhabditida</taxon>
        <taxon>Rhabditina</taxon>
        <taxon>Rhabditomorpha</taxon>
        <taxon>Strongyloidea</taxon>
        <taxon>Strongylidae</taxon>
        <taxon>Cylicostephanus</taxon>
    </lineage>
</organism>
<feature type="domain" description="Histone deacetylase" evidence="3">
    <location>
        <begin position="20"/>
        <end position="113"/>
    </location>
</feature>
<evidence type="ECO:0000313" key="5">
    <source>
        <dbReference type="Proteomes" id="UP000271889"/>
    </source>
</evidence>
<dbReference type="OrthoDB" id="5853490at2759"/>
<evidence type="ECO:0000256" key="1">
    <source>
        <dbReference type="ARBA" id="ARBA00048287"/>
    </source>
</evidence>
<evidence type="ECO:0000256" key="2">
    <source>
        <dbReference type="SAM" id="MobiDB-lite"/>
    </source>
</evidence>
<gene>
    <name evidence="4" type="ORF">CGOC_LOCUS1628</name>
</gene>
<accession>A0A3P6S7G8</accession>
<keyword evidence="5" id="KW-1185">Reference proteome</keyword>
<dbReference type="GO" id="GO:0141221">
    <property type="term" value="F:histone deacetylase activity, hydrolytic mechanism"/>
    <property type="evidence" value="ECO:0007669"/>
    <property type="project" value="UniProtKB-EC"/>
</dbReference>
<dbReference type="Pfam" id="PF00850">
    <property type="entry name" value="Hist_deacetyl"/>
    <property type="match status" value="1"/>
</dbReference>
<dbReference type="InterPro" id="IPR023801">
    <property type="entry name" value="His_deacetylse_dom"/>
</dbReference>
<evidence type="ECO:0000313" key="4">
    <source>
        <dbReference type="EMBL" id="VDK49898.1"/>
    </source>
</evidence>
<protein>
    <recommendedName>
        <fullName evidence="3">Histone deacetylase domain-containing protein</fullName>
    </recommendedName>
</protein>